<dbReference type="GO" id="GO:0022857">
    <property type="term" value="F:transmembrane transporter activity"/>
    <property type="evidence" value="ECO:0007669"/>
    <property type="project" value="InterPro"/>
</dbReference>
<evidence type="ECO:0000256" key="4">
    <source>
        <dbReference type="ARBA" id="ARBA00023136"/>
    </source>
</evidence>
<dbReference type="Pfam" id="PF07690">
    <property type="entry name" value="MFS_1"/>
    <property type="match status" value="1"/>
</dbReference>
<feature type="transmembrane region" description="Helical" evidence="6">
    <location>
        <begin position="368"/>
        <end position="391"/>
    </location>
</feature>
<keyword evidence="2 6" id="KW-0812">Transmembrane</keyword>
<keyword evidence="3 6" id="KW-1133">Transmembrane helix</keyword>
<feature type="transmembrane region" description="Helical" evidence="6">
    <location>
        <begin position="573"/>
        <end position="591"/>
    </location>
</feature>
<evidence type="ECO:0000256" key="2">
    <source>
        <dbReference type="ARBA" id="ARBA00022692"/>
    </source>
</evidence>
<keyword evidence="4 6" id="KW-0472">Membrane</keyword>
<evidence type="ECO:0000256" key="6">
    <source>
        <dbReference type="SAM" id="Phobius"/>
    </source>
</evidence>
<accession>A0A165GV25</accession>
<dbReference type="SUPFAM" id="SSF103473">
    <property type="entry name" value="MFS general substrate transporter"/>
    <property type="match status" value="2"/>
</dbReference>
<evidence type="ECO:0000313" key="9">
    <source>
        <dbReference type="Proteomes" id="UP000077266"/>
    </source>
</evidence>
<evidence type="ECO:0000256" key="3">
    <source>
        <dbReference type="ARBA" id="ARBA00022989"/>
    </source>
</evidence>
<dbReference type="InterPro" id="IPR020846">
    <property type="entry name" value="MFS_dom"/>
</dbReference>
<name>A0A165GV25_EXIGL</name>
<dbReference type="EMBL" id="KV426035">
    <property type="protein sequence ID" value="KZV91052.1"/>
    <property type="molecule type" value="Genomic_DNA"/>
</dbReference>
<dbReference type="PROSITE" id="PS50850">
    <property type="entry name" value="MFS"/>
    <property type="match status" value="1"/>
</dbReference>
<evidence type="ECO:0000259" key="7">
    <source>
        <dbReference type="PROSITE" id="PS50850"/>
    </source>
</evidence>
<evidence type="ECO:0000256" key="5">
    <source>
        <dbReference type="SAM" id="MobiDB-lite"/>
    </source>
</evidence>
<feature type="transmembrane region" description="Helical" evidence="6">
    <location>
        <begin position="229"/>
        <end position="252"/>
    </location>
</feature>
<dbReference type="Gene3D" id="1.20.1250.20">
    <property type="entry name" value="MFS general substrate transporter like domains"/>
    <property type="match status" value="2"/>
</dbReference>
<dbReference type="STRING" id="1314781.A0A165GV25"/>
<feature type="transmembrane region" description="Helical" evidence="6">
    <location>
        <begin position="108"/>
        <end position="129"/>
    </location>
</feature>
<dbReference type="InParanoid" id="A0A165GV25"/>
<dbReference type="PANTHER" id="PTHR23501:SF58">
    <property type="entry name" value="LOW AFFINITY HEME TRANSPORTER STR3"/>
    <property type="match status" value="1"/>
</dbReference>
<feature type="transmembrane region" description="Helical" evidence="6">
    <location>
        <begin position="170"/>
        <end position="190"/>
    </location>
</feature>
<feature type="transmembrane region" description="Helical" evidence="6">
    <location>
        <begin position="497"/>
        <end position="520"/>
    </location>
</feature>
<feature type="domain" description="Major facilitator superfamily (MFS) profile" evidence="7">
    <location>
        <begin position="75"/>
        <end position="595"/>
    </location>
</feature>
<feature type="transmembrane region" description="Helical" evidence="6">
    <location>
        <begin position="299"/>
        <end position="318"/>
    </location>
</feature>
<feature type="transmembrane region" description="Helical" evidence="6">
    <location>
        <begin position="411"/>
        <end position="429"/>
    </location>
</feature>
<dbReference type="Proteomes" id="UP000077266">
    <property type="component" value="Unassembled WGS sequence"/>
</dbReference>
<feature type="region of interest" description="Disordered" evidence="5">
    <location>
        <begin position="1"/>
        <end position="52"/>
    </location>
</feature>
<sequence length="639" mass="68413">MDPVLDEKRTDAPVHPGAGSDDGASIRKEASNASIKPSVGGGADATPREAPPPGVSKIEAFARVFGKHKWAMWILCGAVLGVILASTLDGSTIYSYEAIASSSFGEHGSLLSTIATVTSILNAVSTPFIAKICDTTSRQTAYVVVLCFYVVGYTVTAASQSAEGFAAGRVLSTIGSAGISFVTGIIIADLSPLQWRGFINGLASVPWIWFSFVGPNISGPIIDKGLWRWGYGMFCIITPVLVLPAALVLFAADRRARAAGELNISESPFSRRYKEEHSGAQTQEPYTSLARRILSEIDAIGLFLLGASFILILAPFSIASMQPRGWNEPFIIAMIVVGGVLLLIFWVWELKYASVPIMTKRIFFNRTFLLAMGIDFAYYFGGYLQLVYYSSYVYVVKDWTTTEWGYFNNELTVALCGGGLLVGAVMRLLKRYKSVQLFGLMLRCIGSGITYYARGDNATTAALVMATLLSGLGGSCSVIGTQVATQASVPHNDLAQIIALLSLFTTIGGSIGSAVAGAVWTNTMPGNLAKEGVPADLIASIYGGLTTVHSTYSINDPIRQAVIRAAGRTLEPLFIGSLCTTFLGVACGLFMPNYKLGQAHNIATGTDIAGRKVEVDPETEEDKSRPPTTTWGKIKRDFF</sequence>
<dbReference type="GO" id="GO:0005886">
    <property type="term" value="C:plasma membrane"/>
    <property type="evidence" value="ECO:0007669"/>
    <property type="project" value="TreeGrafter"/>
</dbReference>
<feature type="transmembrane region" description="Helical" evidence="6">
    <location>
        <begin position="70"/>
        <end position="88"/>
    </location>
</feature>
<dbReference type="InterPro" id="IPR036259">
    <property type="entry name" value="MFS_trans_sf"/>
</dbReference>
<dbReference type="PANTHER" id="PTHR23501">
    <property type="entry name" value="MAJOR FACILITATOR SUPERFAMILY"/>
    <property type="match status" value="1"/>
</dbReference>
<feature type="transmembrane region" description="Helical" evidence="6">
    <location>
        <begin position="141"/>
        <end position="158"/>
    </location>
</feature>
<proteinExistence type="predicted"/>
<keyword evidence="9" id="KW-1185">Reference proteome</keyword>
<gene>
    <name evidence="8" type="ORF">EXIGLDRAFT_740614</name>
</gene>
<reference evidence="8 9" key="1">
    <citation type="journal article" date="2016" name="Mol. Biol. Evol.">
        <title>Comparative Genomics of Early-Diverging Mushroom-Forming Fungi Provides Insights into the Origins of Lignocellulose Decay Capabilities.</title>
        <authorList>
            <person name="Nagy L.G."/>
            <person name="Riley R."/>
            <person name="Tritt A."/>
            <person name="Adam C."/>
            <person name="Daum C."/>
            <person name="Floudas D."/>
            <person name="Sun H."/>
            <person name="Yadav J.S."/>
            <person name="Pangilinan J."/>
            <person name="Larsson K.H."/>
            <person name="Matsuura K."/>
            <person name="Barry K."/>
            <person name="Labutti K."/>
            <person name="Kuo R."/>
            <person name="Ohm R.A."/>
            <person name="Bhattacharya S.S."/>
            <person name="Shirouzu T."/>
            <person name="Yoshinaga Y."/>
            <person name="Martin F.M."/>
            <person name="Grigoriev I.V."/>
            <person name="Hibbett D.S."/>
        </authorList>
    </citation>
    <scope>NUCLEOTIDE SEQUENCE [LARGE SCALE GENOMIC DNA]</scope>
    <source>
        <strain evidence="8 9">HHB12029</strain>
    </source>
</reference>
<protein>
    <submittedName>
        <fullName evidence="8">Putative major facilitator</fullName>
    </submittedName>
</protein>
<comment type="subcellular location">
    <subcellularLocation>
        <location evidence="1">Membrane</location>
        <topology evidence="1">Multi-pass membrane protein</topology>
    </subcellularLocation>
</comment>
<feature type="compositionally biased region" description="Basic and acidic residues" evidence="5">
    <location>
        <begin position="1"/>
        <end position="12"/>
    </location>
</feature>
<feature type="transmembrane region" description="Helical" evidence="6">
    <location>
        <begin position="330"/>
        <end position="348"/>
    </location>
</feature>
<dbReference type="AlphaFoldDB" id="A0A165GV25"/>
<dbReference type="InterPro" id="IPR011701">
    <property type="entry name" value="MFS"/>
</dbReference>
<dbReference type="OrthoDB" id="2241241at2759"/>
<evidence type="ECO:0000313" key="8">
    <source>
        <dbReference type="EMBL" id="KZV91052.1"/>
    </source>
</evidence>
<organism evidence="8 9">
    <name type="scientific">Exidia glandulosa HHB12029</name>
    <dbReference type="NCBI Taxonomy" id="1314781"/>
    <lineage>
        <taxon>Eukaryota</taxon>
        <taxon>Fungi</taxon>
        <taxon>Dikarya</taxon>
        <taxon>Basidiomycota</taxon>
        <taxon>Agaricomycotina</taxon>
        <taxon>Agaricomycetes</taxon>
        <taxon>Auriculariales</taxon>
        <taxon>Exidiaceae</taxon>
        <taxon>Exidia</taxon>
    </lineage>
</organism>
<feature type="transmembrane region" description="Helical" evidence="6">
    <location>
        <begin position="460"/>
        <end position="485"/>
    </location>
</feature>
<feature type="transmembrane region" description="Helical" evidence="6">
    <location>
        <begin position="197"/>
        <end position="217"/>
    </location>
</feature>
<evidence type="ECO:0000256" key="1">
    <source>
        <dbReference type="ARBA" id="ARBA00004141"/>
    </source>
</evidence>